<dbReference type="EMBL" id="NGJX01000003">
    <property type="protein sequence ID" value="RSU04020.1"/>
    <property type="molecule type" value="Genomic_DNA"/>
</dbReference>
<keyword evidence="1" id="KW-0805">Transcription regulation</keyword>
<feature type="domain" description="HTH araC/xylS-type" evidence="3">
    <location>
        <begin position="1"/>
        <end position="31"/>
    </location>
</feature>
<dbReference type="InterPro" id="IPR011256">
    <property type="entry name" value="Reg_factor_effector_dom_sf"/>
</dbReference>
<dbReference type="PANTHER" id="PTHR40055:SF1">
    <property type="entry name" value="TRANSCRIPTIONAL REGULATOR YGIV-RELATED"/>
    <property type="match status" value="1"/>
</dbReference>
<dbReference type="InterPro" id="IPR018060">
    <property type="entry name" value="HTH_AraC"/>
</dbReference>
<dbReference type="GO" id="GO:0043565">
    <property type="term" value="F:sequence-specific DNA binding"/>
    <property type="evidence" value="ECO:0007669"/>
    <property type="project" value="InterPro"/>
</dbReference>
<evidence type="ECO:0000256" key="1">
    <source>
        <dbReference type="ARBA" id="ARBA00023015"/>
    </source>
</evidence>
<evidence type="ECO:0000313" key="4">
    <source>
        <dbReference type="EMBL" id="RSU04020.1"/>
    </source>
</evidence>
<dbReference type="PANTHER" id="PTHR40055">
    <property type="entry name" value="TRANSCRIPTIONAL REGULATOR YGIV-RELATED"/>
    <property type="match status" value="1"/>
</dbReference>
<dbReference type="Pfam" id="PF06445">
    <property type="entry name" value="GyrI-like"/>
    <property type="match status" value="1"/>
</dbReference>
<dbReference type="GO" id="GO:0003700">
    <property type="term" value="F:DNA-binding transcription factor activity"/>
    <property type="evidence" value="ECO:0007669"/>
    <property type="project" value="InterPro"/>
</dbReference>
<evidence type="ECO:0000313" key="5">
    <source>
        <dbReference type="Proteomes" id="UP000288197"/>
    </source>
</evidence>
<dbReference type="InterPro" id="IPR029442">
    <property type="entry name" value="GyrI-like"/>
</dbReference>
<keyword evidence="2" id="KW-0804">Transcription</keyword>
<keyword evidence="5" id="KW-1185">Reference proteome</keyword>
<evidence type="ECO:0000259" key="3">
    <source>
        <dbReference type="PROSITE" id="PS01124"/>
    </source>
</evidence>
<accession>A0A430AA47</accession>
<evidence type="ECO:0000256" key="2">
    <source>
        <dbReference type="ARBA" id="ARBA00023163"/>
    </source>
</evidence>
<dbReference type="SMART" id="SM00871">
    <property type="entry name" value="AraC_E_bind"/>
    <property type="match status" value="1"/>
</dbReference>
<dbReference type="SUPFAM" id="SSF46689">
    <property type="entry name" value="Homeodomain-like"/>
    <property type="match status" value="1"/>
</dbReference>
<dbReference type="Proteomes" id="UP000288197">
    <property type="component" value="Unassembled WGS sequence"/>
</dbReference>
<sequence>MEQHLSEAISLADLAQHANFSEFHFHCLFKELFEFGTKNELINPDVTKVLTMYNDNPFITKDENLRTSIAMTVPNDVEIVESGNVCVSSISGKFGVGHFNISAKEYEQAWHYMYQEWLFKDESQIRDAVPFELYVTEPAKSMTDKSLTDIYIPIN</sequence>
<dbReference type="Gene3D" id="3.20.80.10">
    <property type="entry name" value="Regulatory factor, effector binding domain"/>
    <property type="match status" value="1"/>
</dbReference>
<dbReference type="InterPro" id="IPR009057">
    <property type="entry name" value="Homeodomain-like_sf"/>
</dbReference>
<dbReference type="InterPro" id="IPR050908">
    <property type="entry name" value="SmbC-like"/>
</dbReference>
<dbReference type="AlphaFoldDB" id="A0A430AA47"/>
<organism evidence="4 5">
    <name type="scientific">Vagococcus fluvialis</name>
    <dbReference type="NCBI Taxonomy" id="2738"/>
    <lineage>
        <taxon>Bacteria</taxon>
        <taxon>Bacillati</taxon>
        <taxon>Bacillota</taxon>
        <taxon>Bacilli</taxon>
        <taxon>Lactobacillales</taxon>
        <taxon>Enterococcaceae</taxon>
        <taxon>Vagococcus</taxon>
    </lineage>
</organism>
<dbReference type="InterPro" id="IPR010499">
    <property type="entry name" value="AraC_E-bd"/>
</dbReference>
<name>A0A430AA47_9ENTE</name>
<protein>
    <submittedName>
        <fullName evidence="4">AraC family transcriptional regulator</fullName>
    </submittedName>
</protein>
<reference evidence="4 5" key="1">
    <citation type="submission" date="2017-05" db="EMBL/GenBank/DDBJ databases">
        <title>Vagococcus spp. assemblies.</title>
        <authorList>
            <person name="Gulvik C.A."/>
        </authorList>
    </citation>
    <scope>NUCLEOTIDE SEQUENCE [LARGE SCALE GENOMIC DNA]</scope>
    <source>
        <strain evidence="4 5">NCFB 2497</strain>
    </source>
</reference>
<dbReference type="PROSITE" id="PS01124">
    <property type="entry name" value="HTH_ARAC_FAMILY_2"/>
    <property type="match status" value="1"/>
</dbReference>
<proteinExistence type="predicted"/>
<comment type="caution">
    <text evidence="4">The sequence shown here is derived from an EMBL/GenBank/DDBJ whole genome shotgun (WGS) entry which is preliminary data.</text>
</comment>
<dbReference type="SUPFAM" id="SSF55136">
    <property type="entry name" value="Probable bacterial effector-binding domain"/>
    <property type="match status" value="1"/>
</dbReference>
<gene>
    <name evidence="4" type="ORF">CBF32_04175</name>
</gene>